<evidence type="ECO:0000256" key="2">
    <source>
        <dbReference type="SAM" id="Phobius"/>
    </source>
</evidence>
<feature type="region of interest" description="Disordered" evidence="1">
    <location>
        <begin position="1"/>
        <end position="21"/>
    </location>
</feature>
<dbReference type="AlphaFoldDB" id="A0A1G9ZXB8"/>
<keyword evidence="4" id="KW-1185">Reference proteome</keyword>
<feature type="transmembrane region" description="Helical" evidence="2">
    <location>
        <begin position="31"/>
        <end position="61"/>
    </location>
</feature>
<evidence type="ECO:0000313" key="4">
    <source>
        <dbReference type="Proteomes" id="UP000198541"/>
    </source>
</evidence>
<dbReference type="Proteomes" id="UP000198541">
    <property type="component" value="Unassembled WGS sequence"/>
</dbReference>
<protein>
    <recommendedName>
        <fullName evidence="5">Zinc-ribbon domain-containing protein</fullName>
    </recommendedName>
</protein>
<accession>A0A1G9ZXB8</accession>
<evidence type="ECO:0000256" key="1">
    <source>
        <dbReference type="SAM" id="MobiDB-lite"/>
    </source>
</evidence>
<organism evidence="3 4">
    <name type="scientific">Actinomyces ruminicola</name>
    <dbReference type="NCBI Taxonomy" id="332524"/>
    <lineage>
        <taxon>Bacteria</taxon>
        <taxon>Bacillati</taxon>
        <taxon>Actinomycetota</taxon>
        <taxon>Actinomycetes</taxon>
        <taxon>Actinomycetales</taxon>
        <taxon>Actinomycetaceae</taxon>
        <taxon>Actinomyces</taxon>
    </lineage>
</organism>
<dbReference type="EMBL" id="FNIM01000001">
    <property type="protein sequence ID" value="SDN25343.1"/>
    <property type="molecule type" value="Genomic_DNA"/>
</dbReference>
<proteinExistence type="predicted"/>
<reference evidence="4" key="1">
    <citation type="submission" date="2016-10" db="EMBL/GenBank/DDBJ databases">
        <authorList>
            <person name="Varghese N."/>
            <person name="Submissions S."/>
        </authorList>
    </citation>
    <scope>NUCLEOTIDE SEQUENCE [LARGE SCALE GENOMIC DNA]</scope>
    <source>
        <strain evidence="4">DSM 27982</strain>
    </source>
</reference>
<keyword evidence="2" id="KW-0472">Membrane</keyword>
<keyword evidence="2" id="KW-1133">Transmembrane helix</keyword>
<gene>
    <name evidence="3" type="ORF">SAMN05216355_101427</name>
</gene>
<dbReference type="STRING" id="332524.SAMN04487766_10282"/>
<evidence type="ECO:0000313" key="3">
    <source>
        <dbReference type="EMBL" id="SDN25343.1"/>
    </source>
</evidence>
<keyword evidence="2" id="KW-0812">Transmembrane</keyword>
<name>A0A1G9ZXB8_9ACTO</name>
<evidence type="ECO:0008006" key="5">
    <source>
        <dbReference type="Google" id="ProtNLM"/>
    </source>
</evidence>
<dbReference type="RefSeq" id="WP_092532605.1">
    <property type="nucleotide sequence ID" value="NZ_FNIM01000001.1"/>
</dbReference>
<feature type="transmembrane region" description="Helical" evidence="2">
    <location>
        <begin position="81"/>
        <end position="100"/>
    </location>
</feature>
<feature type="compositionally biased region" description="Polar residues" evidence="1">
    <location>
        <begin position="1"/>
        <end position="17"/>
    </location>
</feature>
<sequence>MTHGSTPAQQSPYTNNGGRPRSYDVPTWRKVAYYGGAVLQGIGLLMFLSVFVAVFAAFAGIGDVFGSGDHTAIGSGIGRAFRFFPVAFFGFFVISAGQWLRRVGRQGLAGSGVVLSPQGEARDAEPWRRSEGAQDQMRLEEIPTLQAALGGAPGPTGSPAEVVKLRCRSCGYLETEDAAFCSQCGQRI</sequence>